<evidence type="ECO:0000313" key="4">
    <source>
        <dbReference type="Proteomes" id="UP001557470"/>
    </source>
</evidence>
<protein>
    <recommendedName>
        <fullName evidence="2">TRPM SLOG domain-containing protein</fullName>
    </recommendedName>
</protein>
<name>A0ABD0X6S1_UMBPY</name>
<dbReference type="EMBL" id="JAGEUA010000003">
    <property type="protein sequence ID" value="KAL0993682.1"/>
    <property type="molecule type" value="Genomic_DNA"/>
</dbReference>
<evidence type="ECO:0000256" key="1">
    <source>
        <dbReference type="SAM" id="MobiDB-lite"/>
    </source>
</evidence>
<accession>A0ABD0X6S1</accession>
<evidence type="ECO:0000259" key="2">
    <source>
        <dbReference type="Pfam" id="PF18139"/>
    </source>
</evidence>
<dbReference type="GO" id="GO:0098655">
    <property type="term" value="P:monoatomic cation transmembrane transport"/>
    <property type="evidence" value="ECO:0007669"/>
    <property type="project" value="UniProtKB-ARBA"/>
</dbReference>
<dbReference type="InterPro" id="IPR041491">
    <property type="entry name" value="TRPM_SLOG"/>
</dbReference>
<dbReference type="PANTHER" id="PTHR13800:SF6">
    <property type="entry name" value="TRANSIENT RECEPTOR POTENTIAL CATION CHANNEL SUBFAMILY M MEMBER 4"/>
    <property type="match status" value="1"/>
</dbReference>
<dbReference type="Pfam" id="PF18139">
    <property type="entry name" value="LSDAT_euk"/>
    <property type="match status" value="1"/>
</dbReference>
<organism evidence="3 4">
    <name type="scientific">Umbra pygmaea</name>
    <name type="common">Eastern mudminnow</name>
    <dbReference type="NCBI Taxonomy" id="75934"/>
    <lineage>
        <taxon>Eukaryota</taxon>
        <taxon>Metazoa</taxon>
        <taxon>Chordata</taxon>
        <taxon>Craniata</taxon>
        <taxon>Vertebrata</taxon>
        <taxon>Euteleostomi</taxon>
        <taxon>Actinopterygii</taxon>
        <taxon>Neopterygii</taxon>
        <taxon>Teleostei</taxon>
        <taxon>Protacanthopterygii</taxon>
        <taxon>Esociformes</taxon>
        <taxon>Umbridae</taxon>
        <taxon>Umbra</taxon>
    </lineage>
</organism>
<sequence>MDKDHEGGRTGRTSKNDQEWIPKVIKKRVCTTFVENQSINPSIHPSSSANPESGPGENQSRKLLCQCGAEWDMHGSIATGDSFGAAIVTQWDSSQHSSEYPTDAFGELDFTGPSRRHSNFVRLSCDTKPEIVYNLITNHWKIPAPNLVVSVVGRGGEREGPNLGQGGVETGAGQGGTEHRGVDTD</sequence>
<reference evidence="3 4" key="1">
    <citation type="submission" date="2024-06" db="EMBL/GenBank/DDBJ databases">
        <authorList>
            <person name="Pan Q."/>
            <person name="Wen M."/>
            <person name="Jouanno E."/>
            <person name="Zahm M."/>
            <person name="Klopp C."/>
            <person name="Cabau C."/>
            <person name="Louis A."/>
            <person name="Berthelot C."/>
            <person name="Parey E."/>
            <person name="Roest Crollius H."/>
            <person name="Montfort J."/>
            <person name="Robinson-Rechavi M."/>
            <person name="Bouchez O."/>
            <person name="Lampietro C."/>
            <person name="Lopez Roques C."/>
            <person name="Donnadieu C."/>
            <person name="Postlethwait J."/>
            <person name="Bobe J."/>
            <person name="Verreycken H."/>
            <person name="Guiguen Y."/>
        </authorList>
    </citation>
    <scope>NUCLEOTIDE SEQUENCE [LARGE SCALE GENOMIC DNA]</scope>
    <source>
        <strain evidence="3">Up_M1</strain>
        <tissue evidence="3">Testis</tissue>
    </source>
</reference>
<keyword evidence="4" id="KW-1185">Reference proteome</keyword>
<evidence type="ECO:0000313" key="3">
    <source>
        <dbReference type="EMBL" id="KAL0993682.1"/>
    </source>
</evidence>
<feature type="region of interest" description="Disordered" evidence="1">
    <location>
        <begin position="38"/>
        <end position="60"/>
    </location>
</feature>
<comment type="caution">
    <text evidence="3">The sequence shown here is derived from an EMBL/GenBank/DDBJ whole genome shotgun (WGS) entry which is preliminary data.</text>
</comment>
<dbReference type="PANTHER" id="PTHR13800">
    <property type="entry name" value="TRANSIENT RECEPTOR POTENTIAL CATION CHANNEL, SUBFAMILY M, MEMBER 6"/>
    <property type="match status" value="1"/>
</dbReference>
<feature type="domain" description="TRPM SLOG" evidence="2">
    <location>
        <begin position="119"/>
        <end position="153"/>
    </location>
</feature>
<dbReference type="InterPro" id="IPR050927">
    <property type="entry name" value="TRPM"/>
</dbReference>
<feature type="compositionally biased region" description="Gly residues" evidence="1">
    <location>
        <begin position="163"/>
        <end position="176"/>
    </location>
</feature>
<feature type="compositionally biased region" description="Polar residues" evidence="1">
    <location>
        <begin position="38"/>
        <end position="51"/>
    </location>
</feature>
<feature type="region of interest" description="Disordered" evidence="1">
    <location>
        <begin position="158"/>
        <end position="185"/>
    </location>
</feature>
<dbReference type="Proteomes" id="UP001557470">
    <property type="component" value="Unassembled WGS sequence"/>
</dbReference>
<dbReference type="AlphaFoldDB" id="A0ABD0X6S1"/>
<gene>
    <name evidence="3" type="ORF">UPYG_G00111580</name>
</gene>
<feature type="non-terminal residue" evidence="3">
    <location>
        <position position="185"/>
    </location>
</feature>
<proteinExistence type="predicted"/>